<dbReference type="PANTHER" id="PTHR22870">
    <property type="entry name" value="REGULATOR OF CHROMOSOME CONDENSATION"/>
    <property type="match status" value="1"/>
</dbReference>
<protein>
    <submittedName>
        <fullName evidence="3">RCC1/BLIP-II protein</fullName>
    </submittedName>
</protein>
<dbReference type="InterPro" id="IPR000408">
    <property type="entry name" value="Reg_chr_condens"/>
</dbReference>
<feature type="repeat" description="RCC1" evidence="2">
    <location>
        <begin position="197"/>
        <end position="252"/>
    </location>
</feature>
<feature type="repeat" description="RCC1" evidence="2">
    <location>
        <begin position="143"/>
        <end position="197"/>
    </location>
</feature>
<dbReference type="AlphaFoldDB" id="A0A1X0RT92"/>
<proteinExistence type="predicted"/>
<dbReference type="Proteomes" id="UP000242381">
    <property type="component" value="Unassembled WGS sequence"/>
</dbReference>
<dbReference type="PANTHER" id="PTHR22870:SF445">
    <property type="match status" value="1"/>
</dbReference>
<accession>A0A1X0RT92</accession>
<evidence type="ECO:0000313" key="3">
    <source>
        <dbReference type="EMBL" id="ORE15220.1"/>
    </source>
</evidence>
<dbReference type="EMBL" id="KV921434">
    <property type="protein sequence ID" value="ORE15220.1"/>
    <property type="molecule type" value="Genomic_DNA"/>
</dbReference>
<name>A0A1X0RT92_RHIZD</name>
<dbReference type="Pfam" id="PF00415">
    <property type="entry name" value="RCC1"/>
    <property type="match status" value="2"/>
</dbReference>
<dbReference type="Gene3D" id="2.130.10.30">
    <property type="entry name" value="Regulator of chromosome condensation 1/beta-lactamase-inhibitor protein II"/>
    <property type="match status" value="1"/>
</dbReference>
<dbReference type="PROSITE" id="PS50012">
    <property type="entry name" value="RCC1_3"/>
    <property type="match status" value="2"/>
</dbReference>
<evidence type="ECO:0000256" key="2">
    <source>
        <dbReference type="PROSITE-ProRule" id="PRU00235"/>
    </source>
</evidence>
<dbReference type="SUPFAM" id="SSF50985">
    <property type="entry name" value="RCC1/BLIP-II"/>
    <property type="match status" value="1"/>
</dbReference>
<dbReference type="InterPro" id="IPR009091">
    <property type="entry name" value="RCC1/BLIP-II"/>
</dbReference>
<dbReference type="VEuPathDB" id="FungiDB:BCV72DRAFT_300999"/>
<keyword evidence="1" id="KW-0677">Repeat</keyword>
<reference evidence="3 4" key="1">
    <citation type="journal article" date="2016" name="Proc. Natl. Acad. Sci. U.S.A.">
        <title>Lipid metabolic changes in an early divergent fungus govern the establishment of a mutualistic symbiosis with endobacteria.</title>
        <authorList>
            <person name="Lastovetsky O.A."/>
            <person name="Gaspar M.L."/>
            <person name="Mondo S.J."/>
            <person name="LaButti K.M."/>
            <person name="Sandor L."/>
            <person name="Grigoriev I.V."/>
            <person name="Henry S.A."/>
            <person name="Pawlowska T.E."/>
        </authorList>
    </citation>
    <scope>NUCLEOTIDE SEQUENCE [LARGE SCALE GENOMIC DNA]</scope>
    <source>
        <strain evidence="3 4">ATCC 11559</strain>
    </source>
</reference>
<evidence type="ECO:0000256" key="1">
    <source>
        <dbReference type="ARBA" id="ARBA00022737"/>
    </source>
</evidence>
<organism evidence="3 4">
    <name type="scientific">Rhizopus microsporus</name>
    <dbReference type="NCBI Taxonomy" id="58291"/>
    <lineage>
        <taxon>Eukaryota</taxon>
        <taxon>Fungi</taxon>
        <taxon>Fungi incertae sedis</taxon>
        <taxon>Mucoromycota</taxon>
        <taxon>Mucoromycotina</taxon>
        <taxon>Mucoromycetes</taxon>
        <taxon>Mucorales</taxon>
        <taxon>Mucorineae</taxon>
        <taxon>Rhizopodaceae</taxon>
        <taxon>Rhizopus</taxon>
    </lineage>
</organism>
<dbReference type="InterPro" id="IPR051210">
    <property type="entry name" value="Ub_ligase/GEF_domain"/>
</dbReference>
<dbReference type="OMA" id="CHTHTSR"/>
<sequence length="280" mass="30921">MTLLSFGFNGFEQIRQETNITRILFTSWETAIVVVNDDEIAVWGYQPDYITPLLNNARLIRSVFGDPNECMGIITYANTSITITPYGKRHDWTDVQDACWSQGSVFVLSTQGLLYQDQQLIVGLPKVRAICGSSQHVLCLTDEGIYGIGSNRFSQLGTEPYQEQQQEPHMIDHFSGLHLDRVSLACGPFHSVVIIDGDVYTFGLSKDGRLGSGDSDSIVDLAVFLDDQDETVEVNAVKAVCGSCHTLVLDEYGLAEATNMVNSVDQLSKDMMPTFVSVCL</sequence>
<evidence type="ECO:0000313" key="4">
    <source>
        <dbReference type="Proteomes" id="UP000242381"/>
    </source>
</evidence>
<gene>
    <name evidence="3" type="ORF">BCV71DRAFT_266781</name>
</gene>